<evidence type="ECO:0000256" key="6">
    <source>
        <dbReference type="PROSITE-ProRule" id="PRU01024"/>
    </source>
</evidence>
<dbReference type="InterPro" id="IPR002792">
    <property type="entry name" value="TRAM_dom"/>
</dbReference>
<dbReference type="InterPro" id="IPR010280">
    <property type="entry name" value="U5_MeTrfase_fam"/>
</dbReference>
<gene>
    <name evidence="9" type="ORF">RSO01_19350</name>
</gene>
<dbReference type="InterPro" id="IPR012340">
    <property type="entry name" value="NA-bd_OB-fold"/>
</dbReference>
<feature type="binding site" evidence="6">
    <location>
        <position position="300"/>
    </location>
    <ligand>
        <name>S-adenosyl-L-methionine</name>
        <dbReference type="ChEBI" id="CHEBI:59789"/>
    </ligand>
</feature>
<keyword evidence="1" id="KW-0408">Iron</keyword>
<name>A0A512N709_9HYPH</name>
<evidence type="ECO:0000256" key="2">
    <source>
        <dbReference type="ARBA" id="ARBA00022603"/>
    </source>
</evidence>
<comment type="similarity">
    <text evidence="6">Belongs to the class I-like SAM-binding methyltransferase superfamily. RNA M5U methyltransferase family.</text>
</comment>
<evidence type="ECO:0000313" key="9">
    <source>
        <dbReference type="EMBL" id="GEP54769.1"/>
    </source>
</evidence>
<proteinExistence type="inferred from homology"/>
<protein>
    <submittedName>
        <fullName evidence="9">RNA methyltransferase</fullName>
    </submittedName>
</protein>
<feature type="binding site" evidence="6">
    <location>
        <position position="346"/>
    </location>
    <ligand>
        <name>S-adenosyl-L-methionine</name>
        <dbReference type="ChEBI" id="CHEBI:59789"/>
    </ligand>
</feature>
<dbReference type="Pfam" id="PF05958">
    <property type="entry name" value="tRNA_U5-meth_tr"/>
    <property type="match status" value="1"/>
</dbReference>
<dbReference type="PANTHER" id="PTHR11061:SF49">
    <property type="entry name" value="23S RRNA (URACIL(1939)-C(5))-METHYLTRANSFERASE RLMD"/>
    <property type="match status" value="1"/>
</dbReference>
<reference evidence="9 10" key="1">
    <citation type="submission" date="2019-07" db="EMBL/GenBank/DDBJ databases">
        <title>Whole genome shotgun sequence of Reyranella soli NBRC 108950.</title>
        <authorList>
            <person name="Hosoyama A."/>
            <person name="Uohara A."/>
            <person name="Ohji S."/>
            <person name="Ichikawa N."/>
        </authorList>
    </citation>
    <scope>NUCLEOTIDE SEQUENCE [LARGE SCALE GENOMIC DNA]</scope>
    <source>
        <strain evidence="9 10">NBRC 108950</strain>
    </source>
</reference>
<evidence type="ECO:0000256" key="1">
    <source>
        <dbReference type="ARBA" id="ARBA00022485"/>
    </source>
</evidence>
<keyword evidence="1" id="KW-0479">Metal-binding</keyword>
<accession>A0A512N709</accession>
<keyword evidence="4 6" id="KW-0949">S-adenosyl-L-methionine</keyword>
<keyword evidence="5" id="KW-0411">Iron-sulfur</keyword>
<evidence type="ECO:0000259" key="8">
    <source>
        <dbReference type="PROSITE" id="PS50926"/>
    </source>
</evidence>
<keyword evidence="1" id="KW-0004">4Fe-4S</keyword>
<dbReference type="GO" id="GO:0070475">
    <property type="term" value="P:rRNA base methylation"/>
    <property type="evidence" value="ECO:0007669"/>
    <property type="project" value="TreeGrafter"/>
</dbReference>
<dbReference type="OrthoDB" id="9804590at2"/>
<keyword evidence="2 6" id="KW-0489">Methyltransferase</keyword>
<dbReference type="SUPFAM" id="SSF50249">
    <property type="entry name" value="Nucleic acid-binding proteins"/>
    <property type="match status" value="1"/>
</dbReference>
<dbReference type="Gene3D" id="2.40.50.1070">
    <property type="match status" value="1"/>
</dbReference>
<organism evidence="9 10">
    <name type="scientific">Reyranella soli</name>
    <dbReference type="NCBI Taxonomy" id="1230389"/>
    <lineage>
        <taxon>Bacteria</taxon>
        <taxon>Pseudomonadati</taxon>
        <taxon>Pseudomonadota</taxon>
        <taxon>Alphaproteobacteria</taxon>
        <taxon>Hyphomicrobiales</taxon>
        <taxon>Reyranellaceae</taxon>
        <taxon>Reyranella</taxon>
    </lineage>
</organism>
<dbReference type="InterPro" id="IPR029063">
    <property type="entry name" value="SAM-dependent_MTases_sf"/>
</dbReference>
<dbReference type="PROSITE" id="PS01230">
    <property type="entry name" value="TRMA_1"/>
    <property type="match status" value="1"/>
</dbReference>
<keyword evidence="3 6" id="KW-0808">Transferase</keyword>
<sequence>MRLDILEIGARGDGIAEHEGRRYFVPFTLPGETVEAAPRDKRGEGIAADLVKVLAPSRHREPPPCAHFGVCGGCALQHWRRDAYTAWKVDLIVRTLAQRGVDAPRFEPPLVGAPGERRRVDFVLRRQGRRALAGFHERTSPRIVDVDVCVVARPTLGALLEPVRTAAASILPDGAAADAVANETDSGIDLLLRPHKRLDLSLERHEALVALAERADLARLSWGDRASAEPVVVRRTPLLLFGEARVDPPPGAFLQATKRAEQAMRAAVAEWVGDAPRLADLFAGVGALSLGRAGKVTLFESDKPAVTAAEAAARRLGGRVTVERRDLFRNPLTATELNGFDAVLLDPPRAGAAAQSAELARSKVPRVVYASCDPASFARDARTLQDGGYRLEKLLPIDQFLWSAHVELIALFARAPLRSVKT</sequence>
<dbReference type="GO" id="GO:0051539">
    <property type="term" value="F:4 iron, 4 sulfur cluster binding"/>
    <property type="evidence" value="ECO:0007669"/>
    <property type="project" value="UniProtKB-KW"/>
</dbReference>
<evidence type="ECO:0000256" key="7">
    <source>
        <dbReference type="PROSITE-ProRule" id="PRU10015"/>
    </source>
</evidence>
<feature type="domain" description="TRAM" evidence="8">
    <location>
        <begin position="1"/>
        <end position="52"/>
    </location>
</feature>
<feature type="binding site" evidence="6">
    <location>
        <position position="255"/>
    </location>
    <ligand>
        <name>S-adenosyl-L-methionine</name>
        <dbReference type="ChEBI" id="CHEBI:59789"/>
    </ligand>
</feature>
<comment type="caution">
    <text evidence="9">The sequence shown here is derived from an EMBL/GenBank/DDBJ whole genome shotgun (WGS) entry which is preliminary data.</text>
</comment>
<dbReference type="PANTHER" id="PTHR11061">
    <property type="entry name" value="RNA M5U METHYLTRANSFERASE"/>
    <property type="match status" value="1"/>
</dbReference>
<dbReference type="PROSITE" id="PS50926">
    <property type="entry name" value="TRAM"/>
    <property type="match status" value="1"/>
</dbReference>
<dbReference type="SUPFAM" id="SSF53335">
    <property type="entry name" value="S-adenosyl-L-methionine-dependent methyltransferases"/>
    <property type="match status" value="1"/>
</dbReference>
<dbReference type="PROSITE" id="PS51687">
    <property type="entry name" value="SAM_MT_RNA_M5U"/>
    <property type="match status" value="1"/>
</dbReference>
<feature type="active site" evidence="7">
    <location>
        <position position="372"/>
    </location>
</feature>
<dbReference type="Gene3D" id="3.40.50.150">
    <property type="entry name" value="Vaccinia Virus protein VP39"/>
    <property type="match status" value="1"/>
</dbReference>
<dbReference type="EMBL" id="BKAJ01000032">
    <property type="protein sequence ID" value="GEP54769.1"/>
    <property type="molecule type" value="Genomic_DNA"/>
</dbReference>
<evidence type="ECO:0000256" key="3">
    <source>
        <dbReference type="ARBA" id="ARBA00022679"/>
    </source>
</evidence>
<feature type="active site" description="Nucleophile" evidence="6">
    <location>
        <position position="372"/>
    </location>
</feature>
<dbReference type="AlphaFoldDB" id="A0A512N709"/>
<dbReference type="Gene3D" id="2.40.50.140">
    <property type="entry name" value="Nucleic acid-binding proteins"/>
    <property type="match status" value="1"/>
</dbReference>
<evidence type="ECO:0000256" key="5">
    <source>
        <dbReference type="ARBA" id="ARBA00023014"/>
    </source>
</evidence>
<feature type="binding site" evidence="6">
    <location>
        <position position="282"/>
    </location>
    <ligand>
        <name>S-adenosyl-L-methionine</name>
        <dbReference type="ChEBI" id="CHEBI:59789"/>
    </ligand>
</feature>
<dbReference type="GO" id="GO:0070041">
    <property type="term" value="F:rRNA (uridine-C5-)-methyltransferase activity"/>
    <property type="evidence" value="ECO:0007669"/>
    <property type="project" value="TreeGrafter"/>
</dbReference>
<dbReference type="RefSeq" id="WP_147148639.1">
    <property type="nucleotide sequence ID" value="NZ_BKAJ01000032.1"/>
</dbReference>
<evidence type="ECO:0000313" key="10">
    <source>
        <dbReference type="Proteomes" id="UP000321058"/>
    </source>
</evidence>
<evidence type="ECO:0000256" key="4">
    <source>
        <dbReference type="ARBA" id="ARBA00022691"/>
    </source>
</evidence>
<dbReference type="InterPro" id="IPR030390">
    <property type="entry name" value="MeTrfase_TrmA_AS"/>
</dbReference>
<keyword evidence="10" id="KW-1185">Reference proteome</keyword>
<dbReference type="Proteomes" id="UP000321058">
    <property type="component" value="Unassembled WGS sequence"/>
</dbReference>